<evidence type="ECO:0000313" key="7">
    <source>
        <dbReference type="Proteomes" id="UP000262969"/>
    </source>
</evidence>
<dbReference type="PROSITE" id="PS50937">
    <property type="entry name" value="HTH_MERR_2"/>
    <property type="match status" value="1"/>
</dbReference>
<protein>
    <submittedName>
        <fullName evidence="6">Transcriptional regulator</fullName>
    </submittedName>
</protein>
<evidence type="ECO:0000256" key="2">
    <source>
        <dbReference type="ARBA" id="ARBA00023015"/>
    </source>
</evidence>
<keyword evidence="1" id="KW-0678">Repressor</keyword>
<evidence type="ECO:0000256" key="3">
    <source>
        <dbReference type="ARBA" id="ARBA00023125"/>
    </source>
</evidence>
<dbReference type="InterPro" id="IPR010499">
    <property type="entry name" value="AraC_E-bd"/>
</dbReference>
<dbReference type="SUPFAM" id="SSF55136">
    <property type="entry name" value="Probable bacterial effector-binding domain"/>
    <property type="match status" value="1"/>
</dbReference>
<dbReference type="EMBL" id="DPVV01000230">
    <property type="protein sequence ID" value="HCL02131.1"/>
    <property type="molecule type" value="Genomic_DNA"/>
</dbReference>
<dbReference type="InterPro" id="IPR029442">
    <property type="entry name" value="GyrI-like"/>
</dbReference>
<organism evidence="6 7">
    <name type="scientific">Lachnoclostridium phytofermentans</name>
    <dbReference type="NCBI Taxonomy" id="66219"/>
    <lineage>
        <taxon>Bacteria</taxon>
        <taxon>Bacillati</taxon>
        <taxon>Bacillota</taxon>
        <taxon>Clostridia</taxon>
        <taxon>Lachnospirales</taxon>
        <taxon>Lachnospiraceae</taxon>
    </lineage>
</organism>
<dbReference type="Pfam" id="PF06445">
    <property type="entry name" value="GyrI-like"/>
    <property type="match status" value="1"/>
</dbReference>
<dbReference type="InterPro" id="IPR047057">
    <property type="entry name" value="MerR_fam"/>
</dbReference>
<sequence>MNTKFTVGEIAKLSGLSKQTLIYYDKEDVFKPKLVDSNNNYRYYTADQIEVLDSILILKEIGLSLKEIKDFMNHRNSDNAITLLKNQQKEIKQKIKQLSLIENRLNYKLRTLQEFDRVNERVQITTLEKTEYFAIEPVTTPNGLLEVDLAIKRLLTKANNNNYPYYYQIGDMVSKENLLSGNFICFEFAFLPLQIAPEKGTYHKKAKGTYAKCYHQGPYKNITDTYQFLLDYIKKEGYQIASPAYEYSILDSLTTKKSEDYVTEIQIKIEKI</sequence>
<gene>
    <name evidence="6" type="ORF">DHW61_06880</name>
</gene>
<dbReference type="GO" id="GO:0003677">
    <property type="term" value="F:DNA binding"/>
    <property type="evidence" value="ECO:0007669"/>
    <property type="project" value="UniProtKB-KW"/>
</dbReference>
<evidence type="ECO:0000256" key="1">
    <source>
        <dbReference type="ARBA" id="ARBA00022491"/>
    </source>
</evidence>
<evidence type="ECO:0000313" key="6">
    <source>
        <dbReference type="EMBL" id="HCL02131.1"/>
    </source>
</evidence>
<dbReference type="Gene3D" id="1.10.1660.10">
    <property type="match status" value="1"/>
</dbReference>
<comment type="caution">
    <text evidence="6">The sequence shown here is derived from an EMBL/GenBank/DDBJ whole genome shotgun (WGS) entry which is preliminary data.</text>
</comment>
<evidence type="ECO:0000259" key="5">
    <source>
        <dbReference type="PROSITE" id="PS50937"/>
    </source>
</evidence>
<dbReference type="CDD" id="cd04782">
    <property type="entry name" value="HTH_BltR"/>
    <property type="match status" value="1"/>
</dbReference>
<reference evidence="6 7" key="1">
    <citation type="journal article" date="2018" name="Nat. Biotechnol.">
        <title>A standardized bacterial taxonomy based on genome phylogeny substantially revises the tree of life.</title>
        <authorList>
            <person name="Parks D.H."/>
            <person name="Chuvochina M."/>
            <person name="Waite D.W."/>
            <person name="Rinke C."/>
            <person name="Skarshewski A."/>
            <person name="Chaumeil P.A."/>
            <person name="Hugenholtz P."/>
        </authorList>
    </citation>
    <scope>NUCLEOTIDE SEQUENCE [LARGE SCALE GENOMIC DNA]</scope>
    <source>
        <strain evidence="6">UBA11728</strain>
    </source>
</reference>
<dbReference type="InterPro" id="IPR009061">
    <property type="entry name" value="DNA-bd_dom_put_sf"/>
</dbReference>
<dbReference type="SMART" id="SM00871">
    <property type="entry name" value="AraC_E_bind"/>
    <property type="match status" value="1"/>
</dbReference>
<accession>A0A3D2X4R8</accession>
<feature type="domain" description="HTH merR-type" evidence="5">
    <location>
        <begin position="4"/>
        <end position="74"/>
    </location>
</feature>
<dbReference type="InterPro" id="IPR000551">
    <property type="entry name" value="MerR-type_HTH_dom"/>
</dbReference>
<dbReference type="InterPro" id="IPR011256">
    <property type="entry name" value="Reg_factor_effector_dom_sf"/>
</dbReference>
<dbReference type="GO" id="GO:0003700">
    <property type="term" value="F:DNA-binding transcription factor activity"/>
    <property type="evidence" value="ECO:0007669"/>
    <property type="project" value="InterPro"/>
</dbReference>
<dbReference type="PANTHER" id="PTHR30204">
    <property type="entry name" value="REDOX-CYCLING DRUG-SENSING TRANSCRIPTIONAL ACTIVATOR SOXR"/>
    <property type="match status" value="1"/>
</dbReference>
<keyword evidence="4" id="KW-0804">Transcription</keyword>
<name>A0A3D2X4R8_9FIRM</name>
<evidence type="ECO:0000256" key="4">
    <source>
        <dbReference type="ARBA" id="ARBA00023163"/>
    </source>
</evidence>
<dbReference type="PANTHER" id="PTHR30204:SF69">
    <property type="entry name" value="MERR-FAMILY TRANSCRIPTIONAL REGULATOR"/>
    <property type="match status" value="1"/>
</dbReference>
<keyword evidence="3" id="KW-0238">DNA-binding</keyword>
<dbReference type="AlphaFoldDB" id="A0A3D2X4R8"/>
<keyword evidence="2" id="KW-0805">Transcription regulation</keyword>
<dbReference type="Gene3D" id="3.20.80.10">
    <property type="entry name" value="Regulatory factor, effector binding domain"/>
    <property type="match status" value="1"/>
</dbReference>
<dbReference type="Pfam" id="PF13411">
    <property type="entry name" value="MerR_1"/>
    <property type="match status" value="1"/>
</dbReference>
<dbReference type="SUPFAM" id="SSF46955">
    <property type="entry name" value="Putative DNA-binding domain"/>
    <property type="match status" value="1"/>
</dbReference>
<dbReference type="SMART" id="SM00422">
    <property type="entry name" value="HTH_MERR"/>
    <property type="match status" value="1"/>
</dbReference>
<dbReference type="Proteomes" id="UP000262969">
    <property type="component" value="Unassembled WGS sequence"/>
</dbReference>
<proteinExistence type="predicted"/>